<dbReference type="Proteomes" id="UP000602198">
    <property type="component" value="Unassembled WGS sequence"/>
</dbReference>
<gene>
    <name evidence="2" type="ORF">JK358_38775</name>
</gene>
<keyword evidence="3" id="KW-1185">Reference proteome</keyword>
<accession>A0ABS1MJY3</accession>
<evidence type="ECO:0000313" key="3">
    <source>
        <dbReference type="Proteomes" id="UP000602198"/>
    </source>
</evidence>
<proteinExistence type="predicted"/>
<reference evidence="2 3" key="1">
    <citation type="submission" date="2021-01" db="EMBL/GenBank/DDBJ databases">
        <title>WGS of actinomycetes isolated from Thailand.</title>
        <authorList>
            <person name="Thawai C."/>
        </authorList>
    </citation>
    <scope>NUCLEOTIDE SEQUENCE [LARGE SCALE GENOMIC DNA]</scope>
    <source>
        <strain evidence="2 3">LPG 2</strain>
    </source>
</reference>
<feature type="region of interest" description="Disordered" evidence="1">
    <location>
        <begin position="1"/>
        <end position="27"/>
    </location>
</feature>
<dbReference type="EMBL" id="JAERRJ010000057">
    <property type="protein sequence ID" value="MBL1080355.1"/>
    <property type="molecule type" value="Genomic_DNA"/>
</dbReference>
<comment type="caution">
    <text evidence="2">The sequence shown here is derived from an EMBL/GenBank/DDBJ whole genome shotgun (WGS) entry which is preliminary data.</text>
</comment>
<name>A0ABS1MJY3_9NOCA</name>
<sequence>MSDEAKPDLPAADPASTQDAAARQRERDVAHLVESASGWMGEALDAWSDDDYAKVSLLAPLAVEHLGKAVLWQVNPVLVVPLSPDAEASLVKLATTPGLTDPKLRTVGLKRDCCRIR</sequence>
<protein>
    <submittedName>
        <fullName evidence="2">Uncharacterized protein</fullName>
    </submittedName>
</protein>
<evidence type="ECO:0000313" key="2">
    <source>
        <dbReference type="EMBL" id="MBL1080355.1"/>
    </source>
</evidence>
<feature type="compositionally biased region" description="Low complexity" evidence="1">
    <location>
        <begin position="10"/>
        <end position="21"/>
    </location>
</feature>
<organism evidence="2 3">
    <name type="scientific">Nocardia acididurans</name>
    <dbReference type="NCBI Taxonomy" id="2802282"/>
    <lineage>
        <taxon>Bacteria</taxon>
        <taxon>Bacillati</taxon>
        <taxon>Actinomycetota</taxon>
        <taxon>Actinomycetes</taxon>
        <taxon>Mycobacteriales</taxon>
        <taxon>Nocardiaceae</taxon>
        <taxon>Nocardia</taxon>
    </lineage>
</organism>
<evidence type="ECO:0000256" key="1">
    <source>
        <dbReference type="SAM" id="MobiDB-lite"/>
    </source>
</evidence>
<dbReference type="RefSeq" id="WP_201958879.1">
    <property type="nucleotide sequence ID" value="NZ_JAERRJ010000057.1"/>
</dbReference>